<dbReference type="EMBL" id="BGPR01006686">
    <property type="protein sequence ID" value="GBN21051.1"/>
    <property type="molecule type" value="Genomic_DNA"/>
</dbReference>
<protein>
    <submittedName>
        <fullName evidence="1">Uncharacterized protein</fullName>
    </submittedName>
</protein>
<evidence type="ECO:0000313" key="1">
    <source>
        <dbReference type="EMBL" id="GBN21051.1"/>
    </source>
</evidence>
<sequence>MYVGVAIRLAKPVRERERAISKKRNSPVWGRGVGGSKRLIVHFGSSVNYLHKSIDLNRWIINMSWAQVEWIGLLVNNQQPISSIPRNLECALVGRLKGLGRKRFALHGAGLLMYSSKMLTKG</sequence>
<gene>
    <name evidence="1" type="ORF">AVEN_146936_1</name>
</gene>
<proteinExistence type="predicted"/>
<comment type="caution">
    <text evidence="1">The sequence shown here is derived from an EMBL/GenBank/DDBJ whole genome shotgun (WGS) entry which is preliminary data.</text>
</comment>
<dbReference type="Proteomes" id="UP000499080">
    <property type="component" value="Unassembled WGS sequence"/>
</dbReference>
<evidence type="ECO:0000313" key="2">
    <source>
        <dbReference type="Proteomes" id="UP000499080"/>
    </source>
</evidence>
<keyword evidence="2" id="KW-1185">Reference proteome</keyword>
<organism evidence="1 2">
    <name type="scientific">Araneus ventricosus</name>
    <name type="common">Orbweaver spider</name>
    <name type="synonym">Epeira ventricosa</name>
    <dbReference type="NCBI Taxonomy" id="182803"/>
    <lineage>
        <taxon>Eukaryota</taxon>
        <taxon>Metazoa</taxon>
        <taxon>Ecdysozoa</taxon>
        <taxon>Arthropoda</taxon>
        <taxon>Chelicerata</taxon>
        <taxon>Arachnida</taxon>
        <taxon>Araneae</taxon>
        <taxon>Araneomorphae</taxon>
        <taxon>Entelegynae</taxon>
        <taxon>Araneoidea</taxon>
        <taxon>Araneidae</taxon>
        <taxon>Araneus</taxon>
    </lineage>
</organism>
<accession>A0A4Y2M255</accession>
<name>A0A4Y2M255_ARAVE</name>
<reference evidence="1 2" key="1">
    <citation type="journal article" date="2019" name="Sci. Rep.">
        <title>Orb-weaving spider Araneus ventricosus genome elucidates the spidroin gene catalogue.</title>
        <authorList>
            <person name="Kono N."/>
            <person name="Nakamura H."/>
            <person name="Ohtoshi R."/>
            <person name="Moran D.A.P."/>
            <person name="Shinohara A."/>
            <person name="Yoshida Y."/>
            <person name="Fujiwara M."/>
            <person name="Mori M."/>
            <person name="Tomita M."/>
            <person name="Arakawa K."/>
        </authorList>
    </citation>
    <scope>NUCLEOTIDE SEQUENCE [LARGE SCALE GENOMIC DNA]</scope>
</reference>
<dbReference type="AlphaFoldDB" id="A0A4Y2M255"/>